<comment type="similarity">
    <text evidence="1">Belongs to the FAH family.</text>
</comment>
<dbReference type="GO" id="GO:0050163">
    <property type="term" value="F:oxaloacetate tautomerase activity"/>
    <property type="evidence" value="ECO:0007669"/>
    <property type="project" value="UniProtKB-ARBA"/>
</dbReference>
<dbReference type="Gene3D" id="3.90.850.10">
    <property type="entry name" value="Fumarylacetoacetase-like, C-terminal domain"/>
    <property type="match status" value="1"/>
</dbReference>
<sequence>MPSATLTHPIWKRFVRFVAEDGQELCGEPSEVELDVGLAIADKETVLIKVLDAKSALDLNAAFTGEVKKATQILSPLAPAEVGTIRCVGLNYTDHAAEMKLSLPKHPEIFMKPATCVHGPVEPLIIPHEAAGADPEVELAVVIKKDCKNVAVSTALGYVLGYMTSNDVTARTVQSRGSQWGYSKGFDQFAPMGPTIVSAESIPDPSMLLLKTTLDGKVMQDKPAKNMIFSVAEIVSYLSVGTTLKAGTVILTGTPSGIGHGHDPPLYLKDGSVLRVWISHGLGTLVNPIVQEGPVELK</sequence>
<dbReference type="InterPro" id="IPR011234">
    <property type="entry name" value="Fumarylacetoacetase-like_C"/>
</dbReference>
<organism evidence="4 5">
    <name type="scientific">Hyphodiscus hymeniophilus</name>
    <dbReference type="NCBI Taxonomy" id="353542"/>
    <lineage>
        <taxon>Eukaryota</taxon>
        <taxon>Fungi</taxon>
        <taxon>Dikarya</taxon>
        <taxon>Ascomycota</taxon>
        <taxon>Pezizomycotina</taxon>
        <taxon>Leotiomycetes</taxon>
        <taxon>Helotiales</taxon>
        <taxon>Hyphodiscaceae</taxon>
        <taxon>Hyphodiscus</taxon>
    </lineage>
</organism>
<evidence type="ECO:0000313" key="5">
    <source>
        <dbReference type="Proteomes" id="UP000785200"/>
    </source>
</evidence>
<name>A0A9P6VKM3_9HELO</name>
<dbReference type="GO" id="GO:0046872">
    <property type="term" value="F:metal ion binding"/>
    <property type="evidence" value="ECO:0007669"/>
    <property type="project" value="UniProtKB-KW"/>
</dbReference>
<evidence type="ECO:0000259" key="3">
    <source>
        <dbReference type="Pfam" id="PF01557"/>
    </source>
</evidence>
<dbReference type="InterPro" id="IPR036663">
    <property type="entry name" value="Fumarylacetoacetase_C_sf"/>
</dbReference>
<dbReference type="PANTHER" id="PTHR11820:SF7">
    <property type="entry name" value="ACYLPYRUVASE FAHD1, MITOCHONDRIAL"/>
    <property type="match status" value="1"/>
</dbReference>
<dbReference type="FunFam" id="3.90.850.10:FF:000002">
    <property type="entry name" value="2-hydroxyhepta-2,4-diene-1,7-dioate isomerase"/>
    <property type="match status" value="1"/>
</dbReference>
<gene>
    <name evidence="4" type="ORF">D0Z07_4199</name>
</gene>
<dbReference type="OrthoDB" id="411064at2759"/>
<keyword evidence="4" id="KW-0378">Hydrolase</keyword>
<dbReference type="EMBL" id="VNKQ01000008">
    <property type="protein sequence ID" value="KAG0649353.1"/>
    <property type="molecule type" value="Genomic_DNA"/>
</dbReference>
<dbReference type="GO" id="GO:0018773">
    <property type="term" value="F:acetylpyruvate hydrolase activity"/>
    <property type="evidence" value="ECO:0007669"/>
    <property type="project" value="TreeGrafter"/>
</dbReference>
<evidence type="ECO:0000256" key="2">
    <source>
        <dbReference type="ARBA" id="ARBA00022723"/>
    </source>
</evidence>
<dbReference type="Pfam" id="PF01557">
    <property type="entry name" value="FAA_hydrolase"/>
    <property type="match status" value="1"/>
</dbReference>
<feature type="domain" description="Fumarylacetoacetase-like C-terminal" evidence="3">
    <location>
        <begin position="84"/>
        <end position="290"/>
    </location>
</feature>
<evidence type="ECO:0000313" key="4">
    <source>
        <dbReference type="EMBL" id="KAG0649353.1"/>
    </source>
</evidence>
<dbReference type="Proteomes" id="UP000785200">
    <property type="component" value="Unassembled WGS sequence"/>
</dbReference>
<dbReference type="SUPFAM" id="SSF56529">
    <property type="entry name" value="FAH"/>
    <property type="match status" value="1"/>
</dbReference>
<protein>
    <submittedName>
        <fullName evidence="4">Fumarylacetoacetate hydrolase domain-containing</fullName>
    </submittedName>
</protein>
<keyword evidence="5" id="KW-1185">Reference proteome</keyword>
<dbReference type="GO" id="GO:0006107">
    <property type="term" value="P:oxaloacetate metabolic process"/>
    <property type="evidence" value="ECO:0007669"/>
    <property type="project" value="UniProtKB-ARBA"/>
</dbReference>
<comment type="caution">
    <text evidence="4">The sequence shown here is derived from an EMBL/GenBank/DDBJ whole genome shotgun (WGS) entry which is preliminary data.</text>
</comment>
<keyword evidence="2" id="KW-0479">Metal-binding</keyword>
<proteinExistence type="inferred from homology"/>
<dbReference type="AlphaFoldDB" id="A0A9P6VKM3"/>
<accession>A0A9P6VKM3</accession>
<dbReference type="PANTHER" id="PTHR11820">
    <property type="entry name" value="ACYLPYRUVASE"/>
    <property type="match status" value="1"/>
</dbReference>
<evidence type="ECO:0000256" key="1">
    <source>
        <dbReference type="ARBA" id="ARBA00010211"/>
    </source>
</evidence>
<reference evidence="4" key="1">
    <citation type="submission" date="2019-07" db="EMBL/GenBank/DDBJ databases">
        <title>Hyphodiscus hymeniophilus genome sequencing and assembly.</title>
        <authorList>
            <person name="Kramer G."/>
            <person name="Nodwell J."/>
        </authorList>
    </citation>
    <scope>NUCLEOTIDE SEQUENCE</scope>
    <source>
        <strain evidence="4">ATCC 34498</strain>
    </source>
</reference>